<dbReference type="OrthoDB" id="8404708at2"/>
<dbReference type="Pfam" id="PF15593">
    <property type="entry name" value="Imm42"/>
    <property type="match status" value="1"/>
</dbReference>
<gene>
    <name evidence="1" type="ORF">NCTC13350_04295</name>
</gene>
<dbReference type="AlphaFoldDB" id="A0A379HLL1"/>
<name>A0A379HLL1_9HYPH</name>
<protein>
    <submittedName>
        <fullName evidence="1">Uncharacterized protein</fullName>
    </submittedName>
</protein>
<dbReference type="RefSeq" id="WP_081626036.1">
    <property type="nucleotide sequence ID" value="NZ_UGSK01000002.1"/>
</dbReference>
<proteinExistence type="predicted"/>
<dbReference type="Proteomes" id="UP000255000">
    <property type="component" value="Unassembled WGS sequence"/>
</dbReference>
<dbReference type="EMBL" id="UGSK01000002">
    <property type="protein sequence ID" value="SUC82802.1"/>
    <property type="molecule type" value="Genomic_DNA"/>
</dbReference>
<evidence type="ECO:0000313" key="1">
    <source>
        <dbReference type="EMBL" id="SUC82802.1"/>
    </source>
</evidence>
<accession>A0A379HLL1</accession>
<organism evidence="1 2">
    <name type="scientific">Pannonibacter phragmitetus</name>
    <dbReference type="NCBI Taxonomy" id="121719"/>
    <lineage>
        <taxon>Bacteria</taxon>
        <taxon>Pseudomonadati</taxon>
        <taxon>Pseudomonadota</taxon>
        <taxon>Alphaproteobacteria</taxon>
        <taxon>Hyphomicrobiales</taxon>
        <taxon>Stappiaceae</taxon>
        <taxon>Pannonibacter</taxon>
    </lineage>
</organism>
<reference evidence="1 2" key="1">
    <citation type="submission" date="2018-06" db="EMBL/GenBank/DDBJ databases">
        <authorList>
            <consortium name="Pathogen Informatics"/>
            <person name="Doyle S."/>
        </authorList>
    </citation>
    <scope>NUCLEOTIDE SEQUENCE [LARGE SCALE GENOMIC DNA]</scope>
    <source>
        <strain evidence="1 2">NCTC13350</strain>
    </source>
</reference>
<dbReference type="InterPro" id="IPR028958">
    <property type="entry name" value="Imm42"/>
</dbReference>
<evidence type="ECO:0000313" key="2">
    <source>
        <dbReference type="Proteomes" id="UP000255000"/>
    </source>
</evidence>
<sequence length="190" mass="22163">MYIIVSGNQKKFAIESGVENFLSRPSQRALGYFIIYVKDKIYGVRKSDATLLACSFDAIQRRLERRGTHVSSFGFDLSAGELVHHVYSSIYEDPQNFESVKRFTLDQIRDDLIRRELIMAPDGDAAFDDGSHIVQFDCDNQVRLVAFRNPSLDSSEVHSIDELYIDSDEFYKILENWRDSFIYFWEKEFK</sequence>